<keyword evidence="4" id="KW-0238">DNA-binding</keyword>
<evidence type="ECO:0000256" key="6">
    <source>
        <dbReference type="SAM" id="MobiDB-lite"/>
    </source>
</evidence>
<feature type="compositionally biased region" description="Basic and acidic residues" evidence="6">
    <location>
        <begin position="1"/>
        <end position="12"/>
    </location>
</feature>
<evidence type="ECO:0000313" key="9">
    <source>
        <dbReference type="Proteomes" id="UP000316256"/>
    </source>
</evidence>
<evidence type="ECO:0000256" key="4">
    <source>
        <dbReference type="ARBA" id="ARBA00023125"/>
    </source>
</evidence>
<keyword evidence="5" id="KW-0804">Transcription</keyword>
<evidence type="ECO:0000256" key="2">
    <source>
        <dbReference type="ARBA" id="ARBA00023015"/>
    </source>
</evidence>
<comment type="similarity">
    <text evidence="1">Belongs to the sigma-70 factor family. ECF subfamily.</text>
</comment>
<feature type="domain" description="RNA polymerase sigma factor 70 region 4 type 2" evidence="7">
    <location>
        <begin position="31"/>
        <end position="79"/>
    </location>
</feature>
<dbReference type="OrthoDB" id="4467910at2"/>
<proteinExistence type="inferred from homology"/>
<dbReference type="GO" id="GO:0003677">
    <property type="term" value="F:DNA binding"/>
    <property type="evidence" value="ECO:0007669"/>
    <property type="project" value="UniProtKB-KW"/>
</dbReference>
<dbReference type="Gene3D" id="1.10.10.10">
    <property type="entry name" value="Winged helix-like DNA-binding domain superfamily/Winged helix DNA-binding domain"/>
    <property type="match status" value="1"/>
</dbReference>
<evidence type="ECO:0000313" key="8">
    <source>
        <dbReference type="EMBL" id="TQF75025.1"/>
    </source>
</evidence>
<dbReference type="RefSeq" id="WP_142095109.1">
    <property type="nucleotide sequence ID" value="NZ_VIGH01000001.1"/>
</dbReference>
<dbReference type="InterPro" id="IPR036388">
    <property type="entry name" value="WH-like_DNA-bd_sf"/>
</dbReference>
<dbReference type="Proteomes" id="UP000316256">
    <property type="component" value="Unassembled WGS sequence"/>
</dbReference>
<keyword evidence="9" id="KW-1185">Reference proteome</keyword>
<sequence>MWSRSGHLDRSRAGPPANPEEPASTLVGERDVARALVALPVEQRQPLVLAYYRGMSCDEVAQTLSLDVTVVIGRLHDGLTTMARTLHQAPTG</sequence>
<dbReference type="InterPro" id="IPR013249">
    <property type="entry name" value="RNA_pol_sigma70_r4_t2"/>
</dbReference>
<evidence type="ECO:0000256" key="1">
    <source>
        <dbReference type="ARBA" id="ARBA00010641"/>
    </source>
</evidence>
<dbReference type="AlphaFoldDB" id="A0A541BRW7"/>
<organism evidence="8 9">
    <name type="scientific">Rhodococcus spelaei</name>
    <dbReference type="NCBI Taxonomy" id="2546320"/>
    <lineage>
        <taxon>Bacteria</taxon>
        <taxon>Bacillati</taxon>
        <taxon>Actinomycetota</taxon>
        <taxon>Actinomycetes</taxon>
        <taxon>Mycobacteriales</taxon>
        <taxon>Nocardiaceae</taxon>
        <taxon>Rhodococcus</taxon>
    </lineage>
</organism>
<dbReference type="EMBL" id="VIGH01000001">
    <property type="protein sequence ID" value="TQF75025.1"/>
    <property type="molecule type" value="Genomic_DNA"/>
</dbReference>
<dbReference type="GO" id="GO:0006352">
    <property type="term" value="P:DNA-templated transcription initiation"/>
    <property type="evidence" value="ECO:0007669"/>
    <property type="project" value="InterPro"/>
</dbReference>
<name>A0A541BRW7_9NOCA</name>
<gene>
    <name evidence="8" type="ORF">FK531_02945</name>
</gene>
<keyword evidence="2" id="KW-0805">Transcription regulation</keyword>
<evidence type="ECO:0000256" key="3">
    <source>
        <dbReference type="ARBA" id="ARBA00023082"/>
    </source>
</evidence>
<comment type="caution">
    <text evidence="8">The sequence shown here is derived from an EMBL/GenBank/DDBJ whole genome shotgun (WGS) entry which is preliminary data.</text>
</comment>
<keyword evidence="3" id="KW-0731">Sigma factor</keyword>
<protein>
    <recommendedName>
        <fullName evidence="7">RNA polymerase sigma factor 70 region 4 type 2 domain-containing protein</fullName>
    </recommendedName>
</protein>
<reference evidence="8 9" key="1">
    <citation type="submission" date="2019-06" db="EMBL/GenBank/DDBJ databases">
        <title>Rhodococcus spaelei sp. nov., isolated from a cave.</title>
        <authorList>
            <person name="Lee S.D."/>
        </authorList>
    </citation>
    <scope>NUCLEOTIDE SEQUENCE [LARGE SCALE GENOMIC DNA]</scope>
    <source>
        <strain evidence="8 9">C9-5</strain>
    </source>
</reference>
<feature type="region of interest" description="Disordered" evidence="6">
    <location>
        <begin position="1"/>
        <end position="26"/>
    </location>
</feature>
<dbReference type="Pfam" id="PF08281">
    <property type="entry name" value="Sigma70_r4_2"/>
    <property type="match status" value="1"/>
</dbReference>
<evidence type="ECO:0000256" key="5">
    <source>
        <dbReference type="ARBA" id="ARBA00023163"/>
    </source>
</evidence>
<accession>A0A541BRW7</accession>
<evidence type="ECO:0000259" key="7">
    <source>
        <dbReference type="Pfam" id="PF08281"/>
    </source>
</evidence>
<dbReference type="GO" id="GO:0016987">
    <property type="term" value="F:sigma factor activity"/>
    <property type="evidence" value="ECO:0007669"/>
    <property type="project" value="UniProtKB-KW"/>
</dbReference>
<dbReference type="SUPFAM" id="SSF88659">
    <property type="entry name" value="Sigma3 and sigma4 domains of RNA polymerase sigma factors"/>
    <property type="match status" value="1"/>
</dbReference>
<dbReference type="InterPro" id="IPR013324">
    <property type="entry name" value="RNA_pol_sigma_r3/r4-like"/>
</dbReference>